<comment type="caution">
    <text evidence="2">The sequence shown here is derived from an EMBL/GenBank/DDBJ whole genome shotgun (WGS) entry which is preliminary data.</text>
</comment>
<dbReference type="Proteomes" id="UP000555564">
    <property type="component" value="Unassembled WGS sequence"/>
</dbReference>
<evidence type="ECO:0000313" key="2">
    <source>
        <dbReference type="EMBL" id="MBB6475544.1"/>
    </source>
</evidence>
<organism evidence="2 3">
    <name type="scientific">Sphaerisporangium rubeum</name>
    <dbReference type="NCBI Taxonomy" id="321317"/>
    <lineage>
        <taxon>Bacteria</taxon>
        <taxon>Bacillati</taxon>
        <taxon>Actinomycetota</taxon>
        <taxon>Actinomycetes</taxon>
        <taxon>Streptosporangiales</taxon>
        <taxon>Streptosporangiaceae</taxon>
        <taxon>Sphaerisporangium</taxon>
    </lineage>
</organism>
<sequence length="175" mass="18065">MLDIESCLTEALAVPGAIEALVAEDACGLVAASGSPASPGPRATADAFTASLRATLDALAPSAPGGYAGLEELVVTTDRGHHLLRPFSPSALVYLRLDGERANLALALHRLRAVTVRLAELAAAGLLTAPPPAPDVQPALPRRARRHARTGDPPPDGSADIGVLVRLRDALERLL</sequence>
<dbReference type="EMBL" id="JACHIU010000001">
    <property type="protein sequence ID" value="MBB6475544.1"/>
    <property type="molecule type" value="Genomic_DNA"/>
</dbReference>
<keyword evidence="3" id="KW-1185">Reference proteome</keyword>
<dbReference type="AlphaFoldDB" id="A0A7X0IHW1"/>
<proteinExistence type="predicted"/>
<reference evidence="2 3" key="1">
    <citation type="submission" date="2020-08" db="EMBL/GenBank/DDBJ databases">
        <title>Sequencing the genomes of 1000 actinobacteria strains.</title>
        <authorList>
            <person name="Klenk H.-P."/>
        </authorList>
    </citation>
    <scope>NUCLEOTIDE SEQUENCE [LARGE SCALE GENOMIC DNA]</scope>
    <source>
        <strain evidence="2 3">DSM 44936</strain>
    </source>
</reference>
<protein>
    <recommendedName>
        <fullName evidence="4">Roadblock/LAMTOR2 domain-containing protein</fullName>
    </recommendedName>
</protein>
<dbReference type="RefSeq" id="WP_184984950.1">
    <property type="nucleotide sequence ID" value="NZ_BAAALO010000081.1"/>
</dbReference>
<gene>
    <name evidence="2" type="ORF">BJ992_004975</name>
</gene>
<evidence type="ECO:0000256" key="1">
    <source>
        <dbReference type="SAM" id="MobiDB-lite"/>
    </source>
</evidence>
<feature type="region of interest" description="Disordered" evidence="1">
    <location>
        <begin position="130"/>
        <end position="160"/>
    </location>
</feature>
<accession>A0A7X0IHW1</accession>
<evidence type="ECO:0008006" key="4">
    <source>
        <dbReference type="Google" id="ProtNLM"/>
    </source>
</evidence>
<name>A0A7X0IHW1_9ACTN</name>
<evidence type="ECO:0000313" key="3">
    <source>
        <dbReference type="Proteomes" id="UP000555564"/>
    </source>
</evidence>